<dbReference type="EMBL" id="JBHUCP010000019">
    <property type="protein sequence ID" value="MFD1532711.1"/>
    <property type="molecule type" value="Genomic_DNA"/>
</dbReference>
<reference evidence="3" key="1">
    <citation type="journal article" date="2019" name="Int. J. Syst. Evol. Microbiol.">
        <title>The Global Catalogue of Microorganisms (GCM) 10K type strain sequencing project: providing services to taxonomists for standard genome sequencing and annotation.</title>
        <authorList>
            <consortium name="The Broad Institute Genomics Platform"/>
            <consortium name="The Broad Institute Genome Sequencing Center for Infectious Disease"/>
            <person name="Wu L."/>
            <person name="Ma J."/>
        </authorList>
    </citation>
    <scope>NUCLEOTIDE SEQUENCE [LARGE SCALE GENOMIC DNA]</scope>
    <source>
        <strain evidence="3">JCM 12165</strain>
    </source>
</reference>
<dbReference type="SUPFAM" id="SSF51735">
    <property type="entry name" value="NAD(P)-binding Rossmann-fold domains"/>
    <property type="match status" value="1"/>
</dbReference>
<proteinExistence type="predicted"/>
<keyword evidence="3" id="KW-1185">Reference proteome</keyword>
<accession>A0ABW4FRV0</accession>
<protein>
    <submittedName>
        <fullName evidence="2">Uncharacterized protein</fullName>
    </submittedName>
</protein>
<evidence type="ECO:0000313" key="3">
    <source>
        <dbReference type="Proteomes" id="UP001597145"/>
    </source>
</evidence>
<feature type="region of interest" description="Disordered" evidence="1">
    <location>
        <begin position="76"/>
        <end position="102"/>
    </location>
</feature>
<name>A0ABW4FRV0_9PSEU</name>
<dbReference type="RefSeq" id="WP_343978361.1">
    <property type="nucleotide sequence ID" value="NZ_BAAAJG010000010.1"/>
</dbReference>
<evidence type="ECO:0000313" key="2">
    <source>
        <dbReference type="EMBL" id="MFD1532711.1"/>
    </source>
</evidence>
<sequence>MSDRLVGADGAVELTGQVALVTGGARRKDRSHAEALAAAGAIVVVADVVARVGLVDYPLATAADLEETVAAIRAAPPTRTADSRRPGWDDGLKSTKRLVELA</sequence>
<comment type="caution">
    <text evidence="2">The sequence shown here is derived from an EMBL/GenBank/DDBJ whole genome shotgun (WGS) entry which is preliminary data.</text>
</comment>
<feature type="compositionally biased region" description="Basic and acidic residues" evidence="1">
    <location>
        <begin position="81"/>
        <end position="102"/>
    </location>
</feature>
<dbReference type="InterPro" id="IPR036291">
    <property type="entry name" value="NAD(P)-bd_dom_sf"/>
</dbReference>
<evidence type="ECO:0000256" key="1">
    <source>
        <dbReference type="SAM" id="MobiDB-lite"/>
    </source>
</evidence>
<dbReference type="Proteomes" id="UP001597145">
    <property type="component" value="Unassembled WGS sequence"/>
</dbReference>
<dbReference type="Gene3D" id="3.40.50.720">
    <property type="entry name" value="NAD(P)-binding Rossmann-like Domain"/>
    <property type="match status" value="1"/>
</dbReference>
<organism evidence="2 3">
    <name type="scientific">Pseudonocardia aurantiaca</name>
    <dbReference type="NCBI Taxonomy" id="75290"/>
    <lineage>
        <taxon>Bacteria</taxon>
        <taxon>Bacillati</taxon>
        <taxon>Actinomycetota</taxon>
        <taxon>Actinomycetes</taxon>
        <taxon>Pseudonocardiales</taxon>
        <taxon>Pseudonocardiaceae</taxon>
        <taxon>Pseudonocardia</taxon>
    </lineage>
</organism>
<gene>
    <name evidence="2" type="ORF">ACFSCY_25135</name>
</gene>